<dbReference type="InterPro" id="IPR005538">
    <property type="entry name" value="LrgA/CidA"/>
</dbReference>
<comment type="subcellular location">
    <subcellularLocation>
        <location evidence="1">Cell membrane</location>
        <topology evidence="1">Multi-pass membrane protein</topology>
    </subcellularLocation>
</comment>
<evidence type="ECO:0000256" key="6">
    <source>
        <dbReference type="SAM" id="Phobius"/>
    </source>
</evidence>
<evidence type="ECO:0000313" key="7">
    <source>
        <dbReference type="EMBL" id="MRG85881.1"/>
    </source>
</evidence>
<reference evidence="7 8" key="1">
    <citation type="submission" date="2019-11" db="EMBL/GenBank/DDBJ databases">
        <authorList>
            <person name="Li J."/>
        </authorList>
    </citation>
    <scope>NUCLEOTIDE SEQUENCE [LARGE SCALE GENOMIC DNA]</scope>
    <source>
        <strain evidence="7 8">J4</strain>
    </source>
</reference>
<feature type="transmembrane region" description="Helical" evidence="6">
    <location>
        <begin position="56"/>
        <end position="76"/>
    </location>
</feature>
<keyword evidence="3 6" id="KW-0812">Transmembrane</keyword>
<evidence type="ECO:0000256" key="5">
    <source>
        <dbReference type="ARBA" id="ARBA00023136"/>
    </source>
</evidence>
<keyword evidence="4 6" id="KW-1133">Transmembrane helix</keyword>
<dbReference type="Proteomes" id="UP000480185">
    <property type="component" value="Unassembled WGS sequence"/>
</dbReference>
<evidence type="ECO:0000256" key="3">
    <source>
        <dbReference type="ARBA" id="ARBA00022692"/>
    </source>
</evidence>
<dbReference type="AlphaFoldDB" id="A0A6G1X4G2"/>
<dbReference type="EMBL" id="WJNH01000003">
    <property type="protein sequence ID" value="MRG85881.1"/>
    <property type="molecule type" value="Genomic_DNA"/>
</dbReference>
<gene>
    <name evidence="7" type="ORF">GH754_05960</name>
</gene>
<evidence type="ECO:0000313" key="8">
    <source>
        <dbReference type="Proteomes" id="UP000480185"/>
    </source>
</evidence>
<feature type="transmembrane region" description="Helical" evidence="6">
    <location>
        <begin position="25"/>
        <end position="44"/>
    </location>
</feature>
<name>A0A6G1X4G2_9BACI</name>
<keyword evidence="8" id="KW-1185">Reference proteome</keyword>
<dbReference type="Pfam" id="PF03788">
    <property type="entry name" value="LrgA"/>
    <property type="match status" value="1"/>
</dbReference>
<dbReference type="GO" id="GO:0005886">
    <property type="term" value="C:plasma membrane"/>
    <property type="evidence" value="ECO:0007669"/>
    <property type="project" value="UniProtKB-SubCell"/>
</dbReference>
<keyword evidence="2" id="KW-1003">Cell membrane</keyword>
<accession>A0A6G1X4G2</accession>
<dbReference type="PANTHER" id="PTHR33931">
    <property type="entry name" value="HOLIN-LIKE PROTEIN CIDA-RELATED"/>
    <property type="match status" value="1"/>
</dbReference>
<sequence>MIIGGFLLLGYGVCAVFHIPLPGSVVGMIILFVFLLTGLIKLEWVENFSSFQLRHLTLLFIPPIVSLFLSSTFLNILHWNVFMILILSSVCCLLGSAFAVEWYEKWKRRQIK</sequence>
<evidence type="ECO:0000256" key="1">
    <source>
        <dbReference type="ARBA" id="ARBA00004651"/>
    </source>
</evidence>
<proteinExistence type="predicted"/>
<keyword evidence="5 6" id="KW-0472">Membrane</keyword>
<dbReference type="PANTHER" id="PTHR33931:SF2">
    <property type="entry name" value="HOLIN-LIKE PROTEIN CIDA"/>
    <property type="match status" value="1"/>
</dbReference>
<feature type="transmembrane region" description="Helical" evidence="6">
    <location>
        <begin position="82"/>
        <end position="103"/>
    </location>
</feature>
<organism evidence="7 8">
    <name type="scientific">Salinibacillus xinjiangensis</name>
    <dbReference type="NCBI Taxonomy" id="1229268"/>
    <lineage>
        <taxon>Bacteria</taxon>
        <taxon>Bacillati</taxon>
        <taxon>Bacillota</taxon>
        <taxon>Bacilli</taxon>
        <taxon>Bacillales</taxon>
        <taxon>Bacillaceae</taxon>
        <taxon>Salinibacillus</taxon>
    </lineage>
</organism>
<evidence type="ECO:0000256" key="4">
    <source>
        <dbReference type="ARBA" id="ARBA00022989"/>
    </source>
</evidence>
<comment type="caution">
    <text evidence="7">The sequence shown here is derived from an EMBL/GenBank/DDBJ whole genome shotgun (WGS) entry which is preliminary data.</text>
</comment>
<evidence type="ECO:0000256" key="2">
    <source>
        <dbReference type="ARBA" id="ARBA00022475"/>
    </source>
</evidence>
<protein>
    <submittedName>
        <fullName evidence="7">CidA/LrgA family protein</fullName>
    </submittedName>
</protein>